<dbReference type="PANTHER" id="PTHR10680">
    <property type="entry name" value="PEPTIDYL-GLYCINE ALPHA-AMIDATING MONOOXYGENASE"/>
    <property type="match status" value="1"/>
</dbReference>
<evidence type="ECO:0000313" key="5">
    <source>
        <dbReference type="EMBL" id="SUZ86774.1"/>
    </source>
</evidence>
<dbReference type="Gene3D" id="2.120.10.30">
    <property type="entry name" value="TolB, C-terminal domain"/>
    <property type="match status" value="1"/>
</dbReference>
<accession>A0A381R6D6</accession>
<reference evidence="5" key="1">
    <citation type="submission" date="2018-05" db="EMBL/GenBank/DDBJ databases">
        <authorList>
            <person name="Lanie J.A."/>
            <person name="Ng W.-L."/>
            <person name="Kazmierczak K.M."/>
            <person name="Andrzejewski T.M."/>
            <person name="Davidsen T.M."/>
            <person name="Wayne K.J."/>
            <person name="Tettelin H."/>
            <person name="Glass J.I."/>
            <person name="Rusch D."/>
            <person name="Podicherti R."/>
            <person name="Tsui H.-C.T."/>
            <person name="Winkler M.E."/>
        </authorList>
    </citation>
    <scope>NUCLEOTIDE SEQUENCE</scope>
</reference>
<dbReference type="AlphaFoldDB" id="A0A381R6D6"/>
<gene>
    <name evidence="5" type="ORF">METZ01_LOCUS39628</name>
</gene>
<dbReference type="EMBL" id="UINC01001699">
    <property type="protein sequence ID" value="SUZ86774.1"/>
    <property type="molecule type" value="Genomic_DNA"/>
</dbReference>
<dbReference type="PROSITE" id="PS51257">
    <property type="entry name" value="PROKAR_LIPOPROTEIN"/>
    <property type="match status" value="1"/>
</dbReference>
<evidence type="ECO:0000256" key="3">
    <source>
        <dbReference type="ARBA" id="ARBA00023180"/>
    </source>
</evidence>
<feature type="region of interest" description="Disordered" evidence="4">
    <location>
        <begin position="25"/>
        <end position="56"/>
    </location>
</feature>
<dbReference type="InterPro" id="IPR001258">
    <property type="entry name" value="NHL_repeat"/>
</dbReference>
<dbReference type="CDD" id="cd14958">
    <property type="entry name" value="NHL_PAL_like"/>
    <property type="match status" value="1"/>
</dbReference>
<evidence type="ECO:0000256" key="4">
    <source>
        <dbReference type="SAM" id="MobiDB-lite"/>
    </source>
</evidence>
<sequence>MSLSRFPSLGFALVIGVVLSGCAGQSDAPAPEAPDPSTVTDPAAAGLPNPTSEVVSEWGPLPDNRTWGSTAGVDVDPYDGNVWAYDRCGASALGGGCAENLVDPVLKFDRNTGEVLTSFGAGEFDLPHGIHLDSDGNVWIVDMTGHHLIKFSATGDVLLRLGTRGEPGNDSEHFNQPNDVITAPDGSIFVADGHGGQSMLTPNNPTVTEGATGRIMKFSSDGTFIKEWGQIGTEIGNFRTPHALEMDSEGRLFVADRGNHRIQIFDQDGNYLDSYVQFSRVSGLFITDDDMLYAIDSETNPNNHPGWSTGIRIGQASEDRVTAFIPPYEIDSRDTGVAGEGVAVDADGNVYAAEGPISRPIAGGGLTKYVR</sequence>
<name>A0A381R6D6_9ZZZZ</name>
<evidence type="ECO:0000256" key="1">
    <source>
        <dbReference type="ARBA" id="ARBA00022729"/>
    </source>
</evidence>
<keyword evidence="3" id="KW-0325">Glycoprotein</keyword>
<dbReference type="PROSITE" id="PS51125">
    <property type="entry name" value="NHL"/>
    <property type="match status" value="2"/>
</dbReference>
<proteinExistence type="predicted"/>
<dbReference type="SUPFAM" id="SSF63829">
    <property type="entry name" value="Calcium-dependent phosphotriesterase"/>
    <property type="match status" value="1"/>
</dbReference>
<dbReference type="InterPro" id="IPR011042">
    <property type="entry name" value="6-blade_b-propeller_TolB-like"/>
</dbReference>
<keyword evidence="2" id="KW-0677">Repeat</keyword>
<dbReference type="Pfam" id="PF01436">
    <property type="entry name" value="NHL"/>
    <property type="match status" value="2"/>
</dbReference>
<evidence type="ECO:0000256" key="2">
    <source>
        <dbReference type="ARBA" id="ARBA00022737"/>
    </source>
</evidence>
<protein>
    <recommendedName>
        <fullName evidence="6">Peptidylamidoglycolate lyase</fullName>
    </recommendedName>
</protein>
<organism evidence="5">
    <name type="scientific">marine metagenome</name>
    <dbReference type="NCBI Taxonomy" id="408172"/>
    <lineage>
        <taxon>unclassified sequences</taxon>
        <taxon>metagenomes</taxon>
        <taxon>ecological metagenomes</taxon>
    </lineage>
</organism>
<dbReference type="PANTHER" id="PTHR10680:SF38">
    <property type="entry name" value="BLL1368 PROTEIN"/>
    <property type="match status" value="1"/>
</dbReference>
<evidence type="ECO:0008006" key="6">
    <source>
        <dbReference type="Google" id="ProtNLM"/>
    </source>
</evidence>
<keyword evidence="1" id="KW-0732">Signal</keyword>